<accession>A0A3A4K221</accession>
<evidence type="ECO:0000256" key="1">
    <source>
        <dbReference type="SAM" id="MobiDB-lite"/>
    </source>
</evidence>
<feature type="compositionally biased region" description="Basic and acidic residues" evidence="1">
    <location>
        <begin position="125"/>
        <end position="138"/>
    </location>
</feature>
<evidence type="ECO:0000313" key="3">
    <source>
        <dbReference type="Proteomes" id="UP000266677"/>
    </source>
</evidence>
<proteinExistence type="predicted"/>
<dbReference type="AlphaFoldDB" id="A0A3A4K221"/>
<evidence type="ECO:0000313" key="2">
    <source>
        <dbReference type="EMBL" id="RJO67948.1"/>
    </source>
</evidence>
<sequence length="411" mass="46108">MAKPDPDPSIHEAIQAIRELVEAQNMRAAKNQIRNLQSRLDDQTWLMVTEIANTLRFKTQPAAVARLRSLWRTNETHRALIAACVPKPGENQHLPDLVRQRKPHPDEIRPKAGNIIESYEDDLDKSERDDPGTPRPELIVDRRDYDENILDEVRFGLCVSCRLERAAIDRHTDREIAGRGDDGLCGECRSLGRPGIPELPVGHDRSQAIEARLDFLTEHYDTRSPGLFRQEWRHADRDARSVITEWVKDHVEVGAEPPAQRGVVVAESNAECEKCRDRRQLRDGLCVDCHPAFAGRPTPAGSIERRHQADAVVAWLPGEVGASDGDSEPRALRSRIASRNQVQVSMHIQDAVDPVVDEIVGVMTPPVGEASQPSPQRRASRSTRAQAAINGGESRLRRMHPNQRPARGFKM</sequence>
<protein>
    <submittedName>
        <fullName evidence="2">Uncharacterized protein</fullName>
    </submittedName>
</protein>
<reference evidence="2 3" key="1">
    <citation type="submission" date="2018-09" db="EMBL/GenBank/DDBJ databases">
        <title>YIM PH21274 draft genome.</title>
        <authorList>
            <person name="Miao C."/>
        </authorList>
    </citation>
    <scope>NUCLEOTIDE SEQUENCE [LARGE SCALE GENOMIC DNA]</scope>
    <source>
        <strain evidence="2 3">YIM PH 21724</strain>
    </source>
</reference>
<organism evidence="2 3">
    <name type="scientific">Nocardia panacis</name>
    <dbReference type="NCBI Taxonomy" id="2340916"/>
    <lineage>
        <taxon>Bacteria</taxon>
        <taxon>Bacillati</taxon>
        <taxon>Actinomycetota</taxon>
        <taxon>Actinomycetes</taxon>
        <taxon>Mycobacteriales</taxon>
        <taxon>Nocardiaceae</taxon>
        <taxon>Nocardia</taxon>
    </lineage>
</organism>
<feature type="region of interest" description="Disordered" evidence="1">
    <location>
        <begin position="364"/>
        <end position="411"/>
    </location>
</feature>
<dbReference type="RefSeq" id="WP_120045308.1">
    <property type="nucleotide sequence ID" value="NZ_QZFU01000056.1"/>
</dbReference>
<dbReference type="OrthoDB" id="4568218at2"/>
<dbReference type="Proteomes" id="UP000266677">
    <property type="component" value="Unassembled WGS sequence"/>
</dbReference>
<comment type="caution">
    <text evidence="2">The sequence shown here is derived from an EMBL/GenBank/DDBJ whole genome shotgun (WGS) entry which is preliminary data.</text>
</comment>
<feature type="compositionally biased region" description="Basic and acidic residues" evidence="1">
    <location>
        <begin position="101"/>
        <end position="110"/>
    </location>
</feature>
<gene>
    <name evidence="2" type="ORF">D5S18_34165</name>
</gene>
<feature type="compositionally biased region" description="Basic residues" evidence="1">
    <location>
        <begin position="397"/>
        <end position="411"/>
    </location>
</feature>
<dbReference type="EMBL" id="QZFU01000056">
    <property type="protein sequence ID" value="RJO67948.1"/>
    <property type="molecule type" value="Genomic_DNA"/>
</dbReference>
<feature type="region of interest" description="Disordered" evidence="1">
    <location>
        <begin position="101"/>
        <end position="138"/>
    </location>
</feature>
<name>A0A3A4K221_9NOCA</name>
<feature type="compositionally biased region" description="Low complexity" evidence="1">
    <location>
        <begin position="370"/>
        <end position="388"/>
    </location>
</feature>
<keyword evidence="3" id="KW-1185">Reference proteome</keyword>